<keyword evidence="3" id="KW-0804">Transcription</keyword>
<keyword evidence="2" id="KW-0238">DNA-binding</keyword>
<evidence type="ECO:0000313" key="6">
    <source>
        <dbReference type="Proteomes" id="UP001430804"/>
    </source>
</evidence>
<evidence type="ECO:0000259" key="4">
    <source>
        <dbReference type="PROSITE" id="PS50949"/>
    </source>
</evidence>
<organism evidence="5 6">
    <name type="scientific">Pseudohoeflea coraliihabitans</name>
    <dbReference type="NCBI Taxonomy" id="2860393"/>
    <lineage>
        <taxon>Bacteria</taxon>
        <taxon>Pseudomonadati</taxon>
        <taxon>Pseudomonadota</taxon>
        <taxon>Alphaproteobacteria</taxon>
        <taxon>Hyphomicrobiales</taxon>
        <taxon>Rhizobiaceae</taxon>
        <taxon>Pseudohoeflea</taxon>
    </lineage>
</organism>
<dbReference type="SMART" id="SM00345">
    <property type="entry name" value="HTH_GNTR"/>
    <property type="match status" value="1"/>
</dbReference>
<dbReference type="PROSITE" id="PS50949">
    <property type="entry name" value="HTH_GNTR"/>
    <property type="match status" value="1"/>
</dbReference>
<evidence type="ECO:0000256" key="3">
    <source>
        <dbReference type="ARBA" id="ARBA00023163"/>
    </source>
</evidence>
<dbReference type="PANTHER" id="PTHR43537:SF24">
    <property type="entry name" value="GLUCONATE OPERON TRANSCRIPTIONAL REPRESSOR"/>
    <property type="match status" value="1"/>
</dbReference>
<comment type="caution">
    <text evidence="5">The sequence shown here is derived from an EMBL/GenBank/DDBJ whole genome shotgun (WGS) entry which is preliminary data.</text>
</comment>
<protein>
    <submittedName>
        <fullName evidence="5">GntR family transcriptional regulator</fullName>
    </submittedName>
</protein>
<feature type="domain" description="HTH gntR-type" evidence="4">
    <location>
        <begin position="10"/>
        <end position="77"/>
    </location>
</feature>
<evidence type="ECO:0000256" key="2">
    <source>
        <dbReference type="ARBA" id="ARBA00023125"/>
    </source>
</evidence>
<reference evidence="5" key="1">
    <citation type="submission" date="2021-07" db="EMBL/GenBank/DDBJ databases">
        <title>Pseudohoeflea marina sp. nov. a polyhydroxyalcanoate-producing bacterium.</title>
        <authorList>
            <person name="Zheng W."/>
            <person name="Yu S."/>
            <person name="Huang Y."/>
        </authorList>
    </citation>
    <scope>NUCLEOTIDE SEQUENCE</scope>
    <source>
        <strain evidence="5">DP4N28-3</strain>
    </source>
</reference>
<dbReference type="RefSeq" id="WP_219157840.1">
    <property type="nucleotide sequence ID" value="NZ_JAHWQX010000001.1"/>
</dbReference>
<gene>
    <name evidence="5" type="ORF">KY465_01840</name>
</gene>
<dbReference type="InterPro" id="IPR000524">
    <property type="entry name" value="Tscrpt_reg_HTH_GntR"/>
</dbReference>
<keyword evidence="6" id="KW-1185">Reference proteome</keyword>
<accession>A0ABS6WLK8</accession>
<dbReference type="InterPro" id="IPR011711">
    <property type="entry name" value="GntR_C"/>
</dbReference>
<dbReference type="Pfam" id="PF07729">
    <property type="entry name" value="FCD"/>
    <property type="match status" value="1"/>
</dbReference>
<keyword evidence="1" id="KW-0805">Transcription regulation</keyword>
<proteinExistence type="predicted"/>
<dbReference type="Pfam" id="PF00392">
    <property type="entry name" value="GntR"/>
    <property type="match status" value="1"/>
</dbReference>
<dbReference type="Proteomes" id="UP001430804">
    <property type="component" value="Unassembled WGS sequence"/>
</dbReference>
<dbReference type="CDD" id="cd07377">
    <property type="entry name" value="WHTH_GntR"/>
    <property type="match status" value="1"/>
</dbReference>
<evidence type="ECO:0000313" key="5">
    <source>
        <dbReference type="EMBL" id="MBW3096015.1"/>
    </source>
</evidence>
<dbReference type="SMART" id="SM00895">
    <property type="entry name" value="FCD"/>
    <property type="match status" value="1"/>
</dbReference>
<dbReference type="EMBL" id="JAHWQX010000001">
    <property type="protein sequence ID" value="MBW3096015.1"/>
    <property type="molecule type" value="Genomic_DNA"/>
</dbReference>
<name>A0ABS6WLK8_9HYPH</name>
<sequence>MAIERLKRAPSLYEMALDNIRNAIVDGTIELGEHLSEARISRQFGISKTPVREALQELRREGLVRIDPQSGTRVFLPDEREIEEIFEMRHLFETGAARKLFDLEWQTVASEMKGIVEQMFKCVDTEDYDRYRGLDSAFHNLIVSGSGNRLLIASYVPLSSKIDALRNRGLKDIEVVRRSLKFHRALSDLLTAGARNDFCRELGRHISNSSRDYEAWAVRQTATGSQ</sequence>
<evidence type="ECO:0000256" key="1">
    <source>
        <dbReference type="ARBA" id="ARBA00023015"/>
    </source>
</evidence>
<dbReference type="PANTHER" id="PTHR43537">
    <property type="entry name" value="TRANSCRIPTIONAL REGULATOR, GNTR FAMILY"/>
    <property type="match status" value="1"/>
</dbReference>